<sequence>MIALRAPDAALRESYLAAHDEFVAIGEGHRDGDGVWVEAPDEGFAGVTFTRAGLETPEGFERFAAHRLDQAREDSPRPAGHVPCTFLWVIDDADPDTYLGSLSIRHRLTPFLLEAAGHIGYSVRPSARRRGVATAALRLALPRAHDLGIDPALLTCDETNVGSARVIESAGGVLEDVRGGKRRYWVPTGA</sequence>
<dbReference type="InterPro" id="IPR000182">
    <property type="entry name" value="GNAT_dom"/>
</dbReference>
<evidence type="ECO:0000313" key="3">
    <source>
        <dbReference type="Proteomes" id="UP000233781"/>
    </source>
</evidence>
<dbReference type="GO" id="GO:0016747">
    <property type="term" value="F:acyltransferase activity, transferring groups other than amino-acyl groups"/>
    <property type="evidence" value="ECO:0007669"/>
    <property type="project" value="InterPro"/>
</dbReference>
<dbReference type="PANTHER" id="PTHR39173">
    <property type="entry name" value="ACETYLTRANSFERASE"/>
    <property type="match status" value="1"/>
</dbReference>
<dbReference type="Proteomes" id="UP000233781">
    <property type="component" value="Unassembled WGS sequence"/>
</dbReference>
<dbReference type="EMBL" id="PJNE01000001">
    <property type="protein sequence ID" value="PKW27366.1"/>
    <property type="molecule type" value="Genomic_DNA"/>
</dbReference>
<dbReference type="OrthoDB" id="9797989at2"/>
<dbReference type="AlphaFoldDB" id="A0A2N3YKI5"/>
<dbReference type="Pfam" id="PF13302">
    <property type="entry name" value="Acetyltransf_3"/>
    <property type="match status" value="1"/>
</dbReference>
<dbReference type="Gene3D" id="3.40.630.30">
    <property type="match status" value="1"/>
</dbReference>
<organism evidence="2 3">
    <name type="scientific">Phycicoccus duodecadis</name>
    <dbReference type="NCBI Taxonomy" id="173053"/>
    <lineage>
        <taxon>Bacteria</taxon>
        <taxon>Bacillati</taxon>
        <taxon>Actinomycetota</taxon>
        <taxon>Actinomycetes</taxon>
        <taxon>Micrococcales</taxon>
        <taxon>Intrasporangiaceae</taxon>
        <taxon>Phycicoccus</taxon>
    </lineage>
</organism>
<dbReference type="SUPFAM" id="SSF55729">
    <property type="entry name" value="Acyl-CoA N-acyltransferases (Nat)"/>
    <property type="match status" value="1"/>
</dbReference>
<proteinExistence type="predicted"/>
<reference evidence="2 3" key="1">
    <citation type="submission" date="2017-12" db="EMBL/GenBank/DDBJ databases">
        <title>Sequencing the genomes of 1000 Actinobacteria strains.</title>
        <authorList>
            <person name="Klenk H.-P."/>
        </authorList>
    </citation>
    <scope>NUCLEOTIDE SEQUENCE [LARGE SCALE GENOMIC DNA]</scope>
    <source>
        <strain evidence="2 3">DSM 12806</strain>
    </source>
</reference>
<keyword evidence="3" id="KW-1185">Reference proteome</keyword>
<comment type="caution">
    <text evidence="2">The sequence shown here is derived from an EMBL/GenBank/DDBJ whole genome shotgun (WGS) entry which is preliminary data.</text>
</comment>
<dbReference type="PROSITE" id="PS51186">
    <property type="entry name" value="GNAT"/>
    <property type="match status" value="1"/>
</dbReference>
<gene>
    <name evidence="2" type="ORF">ATL31_2207</name>
</gene>
<protein>
    <submittedName>
        <fullName evidence="2">Putative acetyltransferase</fullName>
    </submittedName>
</protein>
<feature type="domain" description="N-acetyltransferase" evidence="1">
    <location>
        <begin position="47"/>
        <end position="190"/>
    </location>
</feature>
<dbReference type="RefSeq" id="WP_101395805.1">
    <property type="nucleotide sequence ID" value="NZ_PJNE01000001.1"/>
</dbReference>
<name>A0A2N3YKI5_9MICO</name>
<dbReference type="PANTHER" id="PTHR39173:SF1">
    <property type="entry name" value="ACETYLTRANSFERASE"/>
    <property type="match status" value="1"/>
</dbReference>
<evidence type="ECO:0000259" key="1">
    <source>
        <dbReference type="PROSITE" id="PS51186"/>
    </source>
</evidence>
<keyword evidence="2" id="KW-0808">Transferase</keyword>
<dbReference type="InterPro" id="IPR016181">
    <property type="entry name" value="Acyl_CoA_acyltransferase"/>
</dbReference>
<accession>A0A2N3YKI5</accession>
<evidence type="ECO:0000313" key="2">
    <source>
        <dbReference type="EMBL" id="PKW27366.1"/>
    </source>
</evidence>